<feature type="compositionally biased region" description="Basic residues" evidence="1">
    <location>
        <begin position="285"/>
        <end position="294"/>
    </location>
</feature>
<gene>
    <name evidence="3" type="primary">LOC120258128</name>
</gene>
<dbReference type="GeneID" id="120258128"/>
<dbReference type="AlphaFoldDB" id="A0AB40B3P6"/>
<keyword evidence="2" id="KW-1185">Reference proteome</keyword>
<feature type="region of interest" description="Disordered" evidence="1">
    <location>
        <begin position="279"/>
        <end position="341"/>
    </location>
</feature>
<organism evidence="2 3">
    <name type="scientific">Dioscorea cayennensis subsp. rotundata</name>
    <name type="common">White Guinea yam</name>
    <name type="synonym">Dioscorea rotundata</name>
    <dbReference type="NCBI Taxonomy" id="55577"/>
    <lineage>
        <taxon>Eukaryota</taxon>
        <taxon>Viridiplantae</taxon>
        <taxon>Streptophyta</taxon>
        <taxon>Embryophyta</taxon>
        <taxon>Tracheophyta</taxon>
        <taxon>Spermatophyta</taxon>
        <taxon>Magnoliopsida</taxon>
        <taxon>Liliopsida</taxon>
        <taxon>Dioscoreales</taxon>
        <taxon>Dioscoreaceae</taxon>
        <taxon>Dioscorea</taxon>
    </lineage>
</organism>
<evidence type="ECO:0000313" key="2">
    <source>
        <dbReference type="Proteomes" id="UP001515500"/>
    </source>
</evidence>
<accession>A0AB40B3P6</accession>
<dbReference type="RefSeq" id="XP_039121413.1">
    <property type="nucleotide sequence ID" value="XM_039265479.1"/>
</dbReference>
<feature type="compositionally biased region" description="Low complexity" evidence="1">
    <location>
        <begin position="308"/>
        <end position="318"/>
    </location>
</feature>
<feature type="compositionally biased region" description="Basic residues" evidence="1">
    <location>
        <begin position="319"/>
        <end position="341"/>
    </location>
</feature>
<proteinExistence type="predicted"/>
<feature type="region of interest" description="Disordered" evidence="1">
    <location>
        <begin position="81"/>
        <end position="111"/>
    </location>
</feature>
<dbReference type="Proteomes" id="UP001515500">
    <property type="component" value="Chromosome 4"/>
</dbReference>
<feature type="compositionally biased region" description="Polar residues" evidence="1">
    <location>
        <begin position="85"/>
        <end position="98"/>
    </location>
</feature>
<evidence type="ECO:0000313" key="3">
    <source>
        <dbReference type="RefSeq" id="XP_039121413.1"/>
    </source>
</evidence>
<name>A0AB40B3P6_DIOCR</name>
<sequence>MSFSNESSNPNDIKQDGNSSNCVLSLTSALNESMGSNDIQQDRHSSSCVPCLNALLGSNHIQHDGKCSSCVPSFTSSFDEPLGSNDVQQDGNSSSYVPSLTPAWNEPQGADGVHRIDRRDSCKKYNCFWSRLELFLSDIRKYGSIAERHAHIAGELMLEDVLCVLKDAEGLMKLAGLSDAYAEVHGTMVHSLQLLHEALVHPGAKEVDEMHNSKEVEDLCTKLQDMKLMLQPLMDELSLLDSGNETEMSQSEQSIIRAEHVDYASQQFTEEGAVDLANQRSNIKQNKKSRKKGRCVSSAAEGTECQTSSFRQASVASSSKKRKGKQSKKSNKKGKSKKNRH</sequence>
<protein>
    <submittedName>
        <fullName evidence="3">Uncharacterized protein LOC120258128</fullName>
    </submittedName>
</protein>
<evidence type="ECO:0000256" key="1">
    <source>
        <dbReference type="SAM" id="MobiDB-lite"/>
    </source>
</evidence>
<reference evidence="3" key="1">
    <citation type="submission" date="2025-08" db="UniProtKB">
        <authorList>
            <consortium name="RefSeq"/>
        </authorList>
    </citation>
    <scope>IDENTIFICATION</scope>
</reference>